<reference evidence="2 3" key="2">
    <citation type="journal article" date="2018" name="Hortic Res">
        <title>Improved Brassica rapa reference genome by single-molecule sequencing and chromosome conformation capture technologies.</title>
        <authorList>
            <person name="Zhang L."/>
            <person name="Cai X."/>
            <person name="Wu J."/>
            <person name="Liu M."/>
            <person name="Grob S."/>
            <person name="Cheng F."/>
            <person name="Liang J."/>
            <person name="Cai C."/>
            <person name="Liu Z."/>
            <person name="Liu B."/>
            <person name="Wang F."/>
            <person name="Li S."/>
            <person name="Liu F."/>
            <person name="Li X."/>
            <person name="Cheng L."/>
            <person name="Yang W."/>
            <person name="Li M.H."/>
            <person name="Grossniklaus U."/>
            <person name="Zheng H."/>
            <person name="Wang X."/>
        </authorList>
    </citation>
    <scope>NUCLEOTIDE SEQUENCE [LARGE SCALE GENOMIC DNA]</scope>
    <source>
        <strain evidence="2 3">cv. Chiifu-401-42</strain>
    </source>
</reference>
<protein>
    <submittedName>
        <fullName evidence="2">Uncharacterized protein</fullName>
    </submittedName>
</protein>
<proteinExistence type="predicted"/>
<feature type="region of interest" description="Disordered" evidence="1">
    <location>
        <begin position="54"/>
        <end position="77"/>
    </location>
</feature>
<evidence type="ECO:0000313" key="3">
    <source>
        <dbReference type="Proteomes" id="UP000011750"/>
    </source>
</evidence>
<accession>M4CKR7</accession>
<keyword evidence="3" id="KW-1185">Reference proteome</keyword>
<dbReference type="Proteomes" id="UP000011750">
    <property type="component" value="Chromosome A05"/>
</dbReference>
<feature type="region of interest" description="Disordered" evidence="1">
    <location>
        <begin position="1"/>
        <end position="23"/>
    </location>
</feature>
<dbReference type="Gramene" id="Bra004802.1">
    <property type="protein sequence ID" value="Bra004802.1-P"/>
    <property type="gene ID" value="Bra004802"/>
</dbReference>
<reference evidence="2" key="3">
    <citation type="submission" date="2023-03" db="UniProtKB">
        <authorList>
            <consortium name="EnsemblPlants"/>
        </authorList>
    </citation>
    <scope>IDENTIFICATION</scope>
    <source>
        <strain evidence="2">cv. Chiifu-401-42</strain>
    </source>
</reference>
<name>M4CKR7_BRACM</name>
<organism evidence="2 3">
    <name type="scientific">Brassica campestris</name>
    <name type="common">Field mustard</name>
    <dbReference type="NCBI Taxonomy" id="3711"/>
    <lineage>
        <taxon>Eukaryota</taxon>
        <taxon>Viridiplantae</taxon>
        <taxon>Streptophyta</taxon>
        <taxon>Embryophyta</taxon>
        <taxon>Tracheophyta</taxon>
        <taxon>Spermatophyta</taxon>
        <taxon>Magnoliopsida</taxon>
        <taxon>eudicotyledons</taxon>
        <taxon>Gunneridae</taxon>
        <taxon>Pentapetalae</taxon>
        <taxon>rosids</taxon>
        <taxon>malvids</taxon>
        <taxon>Brassicales</taxon>
        <taxon>Brassicaceae</taxon>
        <taxon>Brassiceae</taxon>
        <taxon>Brassica</taxon>
    </lineage>
</organism>
<feature type="region of interest" description="Disordered" evidence="1">
    <location>
        <begin position="173"/>
        <end position="197"/>
    </location>
</feature>
<evidence type="ECO:0000256" key="1">
    <source>
        <dbReference type="SAM" id="MobiDB-lite"/>
    </source>
</evidence>
<dbReference type="AlphaFoldDB" id="M4CKR7"/>
<evidence type="ECO:0000313" key="2">
    <source>
        <dbReference type="EnsemblPlants" id="Bra004802.1-P"/>
    </source>
</evidence>
<feature type="region of interest" description="Disordered" evidence="1">
    <location>
        <begin position="363"/>
        <end position="382"/>
    </location>
</feature>
<dbReference type="HOGENOM" id="CLU_724338_0_0_1"/>
<dbReference type="EnsemblPlants" id="Bra004802.1">
    <property type="protein sequence ID" value="Bra004802.1-P"/>
    <property type="gene ID" value="Bra004802"/>
</dbReference>
<reference evidence="2 3" key="1">
    <citation type="journal article" date="2011" name="Nat. Genet.">
        <title>The genome of the mesopolyploid crop species Brassica rapa.</title>
        <authorList>
            <consortium name="Brassica rapa Genome Sequencing Project Consortium"/>
            <person name="Wang X."/>
            <person name="Wang H."/>
            <person name="Wang J."/>
            <person name="Sun R."/>
            <person name="Wu J."/>
            <person name="Liu S."/>
            <person name="Bai Y."/>
            <person name="Mun J.H."/>
            <person name="Bancroft I."/>
            <person name="Cheng F."/>
            <person name="Huang S."/>
            <person name="Li X."/>
            <person name="Hua W."/>
            <person name="Wang J."/>
            <person name="Wang X."/>
            <person name="Freeling M."/>
            <person name="Pires J.C."/>
            <person name="Paterson A.H."/>
            <person name="Chalhoub B."/>
            <person name="Wang B."/>
            <person name="Hayward A."/>
            <person name="Sharpe A.G."/>
            <person name="Park B.S."/>
            <person name="Weisshaar B."/>
            <person name="Liu B."/>
            <person name="Li B."/>
            <person name="Liu B."/>
            <person name="Tong C."/>
            <person name="Song C."/>
            <person name="Duran C."/>
            <person name="Peng C."/>
            <person name="Geng C."/>
            <person name="Koh C."/>
            <person name="Lin C."/>
            <person name="Edwards D."/>
            <person name="Mu D."/>
            <person name="Shen D."/>
            <person name="Soumpourou E."/>
            <person name="Li F."/>
            <person name="Fraser F."/>
            <person name="Conant G."/>
            <person name="Lassalle G."/>
            <person name="King G.J."/>
            <person name="Bonnema G."/>
            <person name="Tang H."/>
            <person name="Wang H."/>
            <person name="Belcram H."/>
            <person name="Zhou H."/>
            <person name="Hirakawa H."/>
            <person name="Abe H."/>
            <person name="Guo H."/>
            <person name="Wang H."/>
            <person name="Jin H."/>
            <person name="Parkin I.A."/>
            <person name="Batley J."/>
            <person name="Kim J.S."/>
            <person name="Just J."/>
            <person name="Li J."/>
            <person name="Xu J."/>
            <person name="Deng J."/>
            <person name="Kim J.A."/>
            <person name="Li J."/>
            <person name="Yu J."/>
            <person name="Meng J."/>
            <person name="Wang J."/>
            <person name="Min J."/>
            <person name="Poulain J."/>
            <person name="Wang J."/>
            <person name="Hatakeyama K."/>
            <person name="Wu K."/>
            <person name="Wang L."/>
            <person name="Fang L."/>
            <person name="Trick M."/>
            <person name="Links M.G."/>
            <person name="Zhao M."/>
            <person name="Jin M."/>
            <person name="Ramchiary N."/>
            <person name="Drou N."/>
            <person name="Berkman P.J."/>
            <person name="Cai Q."/>
            <person name="Huang Q."/>
            <person name="Li R."/>
            <person name="Tabata S."/>
            <person name="Cheng S."/>
            <person name="Zhang S."/>
            <person name="Zhang S."/>
            <person name="Huang S."/>
            <person name="Sato S."/>
            <person name="Sun S."/>
            <person name="Kwon S.J."/>
            <person name="Choi S.R."/>
            <person name="Lee T.H."/>
            <person name="Fan W."/>
            <person name="Zhao X."/>
            <person name="Tan X."/>
            <person name="Xu X."/>
            <person name="Wang Y."/>
            <person name="Qiu Y."/>
            <person name="Yin Y."/>
            <person name="Li Y."/>
            <person name="Du Y."/>
            <person name="Liao Y."/>
            <person name="Lim Y."/>
            <person name="Narusaka Y."/>
            <person name="Wang Y."/>
            <person name="Wang Z."/>
            <person name="Li Z."/>
            <person name="Wang Z."/>
            <person name="Xiong Z."/>
            <person name="Zhang Z."/>
        </authorList>
    </citation>
    <scope>NUCLEOTIDE SEQUENCE [LARGE SCALE GENOMIC DNA]</scope>
    <source>
        <strain evidence="2 3">cv. Chiifu-401-42</strain>
    </source>
</reference>
<sequence>MTTMRRRSGKEHVGGELGGTDDQKIIDCESLPQHTGLNLVDVLAAEHHHEGCIDSGAAGAKEGANVTEGGDEAESKESDVLLAKEHVGPSGDGRTTEVAQGKVVKPNIRAEDGGGAALEERTEVCICLSICVVKFMFVCGLNNFVCDQQELSGLDKFVGGIVRGAAGEPGVGYDAPAVSKDKDESLLERGTPGDGGGEKVYETEVVGKVDEVVDVGDAGAVKARDGSVIITCSSDSSPCPRSEKHEPAEAEANLASLLLAKEPFSIDQIVPAVEDIDFGYFEKVLIGNPEVLHLGAGKYDLDNQFFLDLATPCKWVSTKGYNGMSVHPSSVQMDGAHLGRRGFRLGGSSDLFLTDQSLPQQEILDPGYRGSKQRSLEYERQL</sequence>
<dbReference type="InParanoid" id="M4CKR7"/>